<keyword evidence="2" id="KW-1185">Reference proteome</keyword>
<organism evidence="1 2">
    <name type="scientific">Gigaspora margarita</name>
    <dbReference type="NCBI Taxonomy" id="4874"/>
    <lineage>
        <taxon>Eukaryota</taxon>
        <taxon>Fungi</taxon>
        <taxon>Fungi incertae sedis</taxon>
        <taxon>Mucoromycota</taxon>
        <taxon>Glomeromycotina</taxon>
        <taxon>Glomeromycetes</taxon>
        <taxon>Diversisporales</taxon>
        <taxon>Gigasporaceae</taxon>
        <taxon>Gigaspora</taxon>
    </lineage>
</organism>
<sequence>MQKIINIYFCTLLIKFKNIEQIALNDIDVQEIDLASKFLFDPKTGIIKFLVDNAQKQRLHLLEFLFLYIQKVRSDIEPTHEAFVRAVSFKPMVAMLDSSVRIIDPKKNAHGRYTSTLWWKFLPRWIAALLNSNDIGFNNYINFLHKLSFFRFLSIFVNIWKTSSSDQKQETESTDQQTKDLSIAVRGVGYFVAPAKKFMEEDRLQQLFQDLFKPSAWVVSRYYY</sequence>
<dbReference type="Proteomes" id="UP000439903">
    <property type="component" value="Unassembled WGS sequence"/>
</dbReference>
<accession>A0A8H4ACJ7</accession>
<gene>
    <name evidence="1" type="ORF">F8M41_023927</name>
</gene>
<comment type="caution">
    <text evidence="1">The sequence shown here is derived from an EMBL/GenBank/DDBJ whole genome shotgun (WGS) entry which is preliminary data.</text>
</comment>
<proteinExistence type="predicted"/>
<dbReference type="AlphaFoldDB" id="A0A8H4ACJ7"/>
<dbReference type="EMBL" id="WTPW01000795">
    <property type="protein sequence ID" value="KAF0479019.1"/>
    <property type="molecule type" value="Genomic_DNA"/>
</dbReference>
<evidence type="ECO:0000313" key="1">
    <source>
        <dbReference type="EMBL" id="KAF0479019.1"/>
    </source>
</evidence>
<reference evidence="1 2" key="1">
    <citation type="journal article" date="2019" name="Environ. Microbiol.">
        <title>At the nexus of three kingdoms: the genome of the mycorrhizal fungus Gigaspora margarita provides insights into plant, endobacterial and fungal interactions.</title>
        <authorList>
            <person name="Venice F."/>
            <person name="Ghignone S."/>
            <person name="Salvioli di Fossalunga A."/>
            <person name="Amselem J."/>
            <person name="Novero M."/>
            <person name="Xianan X."/>
            <person name="Sedzielewska Toro K."/>
            <person name="Morin E."/>
            <person name="Lipzen A."/>
            <person name="Grigoriev I.V."/>
            <person name="Henrissat B."/>
            <person name="Martin F.M."/>
            <person name="Bonfante P."/>
        </authorList>
    </citation>
    <scope>NUCLEOTIDE SEQUENCE [LARGE SCALE GENOMIC DNA]</scope>
    <source>
        <strain evidence="1 2">BEG34</strain>
    </source>
</reference>
<evidence type="ECO:0000313" key="2">
    <source>
        <dbReference type="Proteomes" id="UP000439903"/>
    </source>
</evidence>
<dbReference type="GO" id="GO:0016301">
    <property type="term" value="F:kinase activity"/>
    <property type="evidence" value="ECO:0007669"/>
    <property type="project" value="UniProtKB-KW"/>
</dbReference>
<dbReference type="OrthoDB" id="431717at2759"/>
<protein>
    <submittedName>
        <fullName evidence="1">DNA-dependent protein kinase catalytic subunit</fullName>
    </submittedName>
</protein>
<name>A0A8H4ACJ7_GIGMA</name>
<keyword evidence="1" id="KW-0418">Kinase</keyword>
<keyword evidence="1" id="KW-0808">Transferase</keyword>